<reference evidence="2 3" key="1">
    <citation type="journal article" date="2019" name="Int. J. Syst. Evol. Microbiol.">
        <title>The Global Catalogue of Microorganisms (GCM) 10K type strain sequencing project: providing services to taxonomists for standard genome sequencing and annotation.</title>
        <authorList>
            <consortium name="The Broad Institute Genomics Platform"/>
            <consortium name="The Broad Institute Genome Sequencing Center for Infectious Disease"/>
            <person name="Wu L."/>
            <person name="Ma J."/>
        </authorList>
    </citation>
    <scope>NUCLEOTIDE SEQUENCE [LARGE SCALE GENOMIC DNA]</scope>
    <source>
        <strain evidence="2 3">JCM 13008</strain>
    </source>
</reference>
<comment type="caution">
    <text evidence="2">The sequence shown here is derived from an EMBL/GenBank/DDBJ whole genome shotgun (WGS) entry which is preliminary data.</text>
</comment>
<name>A0ABN1TNS5_9ACTN</name>
<accession>A0ABN1TNS5</accession>
<feature type="transmembrane region" description="Helical" evidence="1">
    <location>
        <begin position="15"/>
        <end position="34"/>
    </location>
</feature>
<dbReference type="EMBL" id="BAAALG010000003">
    <property type="protein sequence ID" value="GAA1096084.1"/>
    <property type="molecule type" value="Genomic_DNA"/>
</dbReference>
<evidence type="ECO:0000313" key="3">
    <source>
        <dbReference type="Proteomes" id="UP001501581"/>
    </source>
</evidence>
<keyword evidence="1" id="KW-0472">Membrane</keyword>
<evidence type="ECO:0000313" key="2">
    <source>
        <dbReference type="EMBL" id="GAA1096084.1"/>
    </source>
</evidence>
<feature type="transmembrane region" description="Helical" evidence="1">
    <location>
        <begin position="73"/>
        <end position="97"/>
    </location>
</feature>
<organism evidence="2 3">
    <name type="scientific">Nocardioides dubius</name>
    <dbReference type="NCBI Taxonomy" id="317019"/>
    <lineage>
        <taxon>Bacteria</taxon>
        <taxon>Bacillati</taxon>
        <taxon>Actinomycetota</taxon>
        <taxon>Actinomycetes</taxon>
        <taxon>Propionibacteriales</taxon>
        <taxon>Nocardioidaceae</taxon>
        <taxon>Nocardioides</taxon>
    </lineage>
</organism>
<protein>
    <submittedName>
        <fullName evidence="2">DUF2752 domain-containing protein</fullName>
    </submittedName>
</protein>
<dbReference type="RefSeq" id="WP_343992085.1">
    <property type="nucleotide sequence ID" value="NZ_BAAALG010000003.1"/>
</dbReference>
<dbReference type="Pfam" id="PF10825">
    <property type="entry name" value="DUF2752"/>
    <property type="match status" value="1"/>
</dbReference>
<gene>
    <name evidence="2" type="ORF">GCM10009668_10620</name>
</gene>
<proteinExistence type="predicted"/>
<dbReference type="Proteomes" id="UP001501581">
    <property type="component" value="Unassembled WGS sequence"/>
</dbReference>
<keyword evidence="1" id="KW-0812">Transmembrane</keyword>
<sequence>MATTADVVARRSHRVAAPLILGAAVIAATAALHVRDPHEQGSWGICPTKVITGWDCPGCGGLRAVHHLSDGDLIAAASSNLLLVVAVPFLVLGWVIWLRRSWQGRPTRLMDWPAPVAWTAVAVIVIFTVLRNLPAGSWLAAG</sequence>
<evidence type="ECO:0000256" key="1">
    <source>
        <dbReference type="SAM" id="Phobius"/>
    </source>
</evidence>
<keyword evidence="1" id="KW-1133">Transmembrane helix</keyword>
<feature type="transmembrane region" description="Helical" evidence="1">
    <location>
        <begin position="109"/>
        <end position="130"/>
    </location>
</feature>
<keyword evidence="3" id="KW-1185">Reference proteome</keyword>
<dbReference type="InterPro" id="IPR021215">
    <property type="entry name" value="DUF2752"/>
</dbReference>